<protein>
    <recommendedName>
        <fullName evidence="5 10">Carbonic anhydrase</fullName>
        <ecNumber evidence="4 10">4.2.1.1</ecNumber>
    </recommendedName>
</protein>
<gene>
    <name evidence="12" type="ORF">OCL97_21855</name>
</gene>
<dbReference type="EMBL" id="JAOTJD010000069">
    <property type="protein sequence ID" value="MFD3266593.1"/>
    <property type="molecule type" value="Genomic_DNA"/>
</dbReference>
<dbReference type="RefSeq" id="WP_377371826.1">
    <property type="nucleotide sequence ID" value="NZ_JAOTJD010000069.1"/>
</dbReference>
<evidence type="ECO:0000256" key="4">
    <source>
        <dbReference type="ARBA" id="ARBA00012925"/>
    </source>
</evidence>
<sequence>MRLLFATAAVLALAASAPSAEVAQIKGSAEGGEHWTYSDQAHWGGECPVGPGQSPVALTAAAAMDLPDIVTAYAAGPGVFLNNGHTLQFTPGTPGRTTIGTDIYDLAQFHFHSRSEHTLNGKAYPAEIHFVNRNADGALAVVGVLVNEGAPNPALAALLAALPSRVGEAGVTRPGIDPVLLLPADRRYFAYSGSLTTPPCSEGVRWNVLSTPITASAEQIAALSAALGPSNRMVQPLHGRSVLFGE</sequence>
<dbReference type="InterPro" id="IPR001148">
    <property type="entry name" value="CA_dom"/>
</dbReference>
<dbReference type="PANTHER" id="PTHR18952:SF265">
    <property type="entry name" value="CARBONIC ANHYDRASE"/>
    <property type="match status" value="1"/>
</dbReference>
<evidence type="ECO:0000256" key="1">
    <source>
        <dbReference type="ARBA" id="ARBA00001947"/>
    </source>
</evidence>
<organism evidence="12 13">
    <name type="scientific">Phenylobacterium ferrooxidans</name>
    <dbReference type="NCBI Taxonomy" id="2982689"/>
    <lineage>
        <taxon>Bacteria</taxon>
        <taxon>Pseudomonadati</taxon>
        <taxon>Pseudomonadota</taxon>
        <taxon>Alphaproteobacteria</taxon>
        <taxon>Caulobacterales</taxon>
        <taxon>Caulobacteraceae</taxon>
        <taxon>Phenylobacterium</taxon>
    </lineage>
</organism>
<evidence type="ECO:0000256" key="2">
    <source>
        <dbReference type="ARBA" id="ARBA00002904"/>
    </source>
</evidence>
<comment type="cofactor">
    <cofactor evidence="1 10">
        <name>Zn(2+)</name>
        <dbReference type="ChEBI" id="CHEBI:29105"/>
    </cofactor>
</comment>
<dbReference type="SUPFAM" id="SSF51069">
    <property type="entry name" value="Carbonic anhydrase"/>
    <property type="match status" value="1"/>
</dbReference>
<name>A0ABW6D081_9CAUL</name>
<evidence type="ECO:0000256" key="3">
    <source>
        <dbReference type="ARBA" id="ARBA00010718"/>
    </source>
</evidence>
<dbReference type="InterPro" id="IPR036398">
    <property type="entry name" value="CA_dom_sf"/>
</dbReference>
<comment type="caution">
    <text evidence="12">The sequence shown here is derived from an EMBL/GenBank/DDBJ whole genome shotgun (WGS) entry which is preliminary data.</text>
</comment>
<proteinExistence type="inferred from homology"/>
<evidence type="ECO:0000256" key="6">
    <source>
        <dbReference type="ARBA" id="ARBA00022723"/>
    </source>
</evidence>
<dbReference type="Gene3D" id="3.10.200.10">
    <property type="entry name" value="Alpha carbonic anhydrase"/>
    <property type="match status" value="1"/>
</dbReference>
<dbReference type="PROSITE" id="PS00162">
    <property type="entry name" value="ALPHA_CA_1"/>
    <property type="match status" value="1"/>
</dbReference>
<feature type="chain" id="PRO_5045002126" description="Carbonic anhydrase" evidence="10">
    <location>
        <begin position="23"/>
        <end position="246"/>
    </location>
</feature>
<feature type="domain" description="Alpha-carbonic anhydrase" evidence="11">
    <location>
        <begin position="33"/>
        <end position="246"/>
    </location>
</feature>
<dbReference type="SMART" id="SM01057">
    <property type="entry name" value="Carb_anhydrase"/>
    <property type="match status" value="1"/>
</dbReference>
<accession>A0ABW6D081</accession>
<evidence type="ECO:0000313" key="12">
    <source>
        <dbReference type="EMBL" id="MFD3266593.1"/>
    </source>
</evidence>
<dbReference type="PROSITE" id="PS51144">
    <property type="entry name" value="ALPHA_CA_2"/>
    <property type="match status" value="1"/>
</dbReference>
<dbReference type="EC" id="4.2.1.1" evidence="4 10"/>
<dbReference type="PANTHER" id="PTHR18952">
    <property type="entry name" value="CARBONIC ANHYDRASE"/>
    <property type="match status" value="1"/>
</dbReference>
<dbReference type="CDD" id="cd03124">
    <property type="entry name" value="alpha_CA_prokaryotic_like"/>
    <property type="match status" value="1"/>
</dbReference>
<comment type="catalytic activity">
    <reaction evidence="9 10">
        <text>hydrogencarbonate + H(+) = CO2 + H2O</text>
        <dbReference type="Rhea" id="RHEA:10748"/>
        <dbReference type="ChEBI" id="CHEBI:15377"/>
        <dbReference type="ChEBI" id="CHEBI:15378"/>
        <dbReference type="ChEBI" id="CHEBI:16526"/>
        <dbReference type="ChEBI" id="CHEBI:17544"/>
        <dbReference type="EC" id="4.2.1.1"/>
    </reaction>
</comment>
<reference evidence="12 13" key="1">
    <citation type="submission" date="2022-09" db="EMBL/GenBank/DDBJ databases">
        <title>New species of Phenylobacterium.</title>
        <authorList>
            <person name="Mieszkin S."/>
        </authorList>
    </citation>
    <scope>NUCLEOTIDE SEQUENCE [LARGE SCALE GENOMIC DNA]</scope>
    <source>
        <strain evidence="12 13">HK31-G</strain>
    </source>
</reference>
<evidence type="ECO:0000256" key="9">
    <source>
        <dbReference type="ARBA" id="ARBA00048348"/>
    </source>
</evidence>
<keyword evidence="10" id="KW-0732">Signal</keyword>
<evidence type="ECO:0000256" key="5">
    <source>
        <dbReference type="ARBA" id="ARBA00014628"/>
    </source>
</evidence>
<keyword evidence="6 10" id="KW-0479">Metal-binding</keyword>
<feature type="signal peptide" evidence="10">
    <location>
        <begin position="1"/>
        <end position="22"/>
    </location>
</feature>
<comment type="function">
    <text evidence="2 10">Reversible hydration of carbon dioxide.</text>
</comment>
<dbReference type="InterPro" id="IPR018338">
    <property type="entry name" value="Carbonic_anhydrase_a-class_CS"/>
</dbReference>
<dbReference type="Pfam" id="PF00194">
    <property type="entry name" value="Carb_anhydrase"/>
    <property type="match status" value="1"/>
</dbReference>
<keyword evidence="7 10" id="KW-0862">Zinc</keyword>
<dbReference type="InterPro" id="IPR041891">
    <property type="entry name" value="Alpha_CA_prokaryot-like"/>
</dbReference>
<keyword evidence="13" id="KW-1185">Reference proteome</keyword>
<dbReference type="InterPro" id="IPR023561">
    <property type="entry name" value="Carbonic_anhydrase_a-class"/>
</dbReference>
<evidence type="ECO:0000256" key="8">
    <source>
        <dbReference type="ARBA" id="ARBA00023239"/>
    </source>
</evidence>
<comment type="similarity">
    <text evidence="3 10">Belongs to the alpha-carbonic anhydrase family.</text>
</comment>
<evidence type="ECO:0000256" key="10">
    <source>
        <dbReference type="RuleBase" id="RU367011"/>
    </source>
</evidence>
<evidence type="ECO:0000313" key="13">
    <source>
        <dbReference type="Proteomes" id="UP001598130"/>
    </source>
</evidence>
<evidence type="ECO:0000256" key="7">
    <source>
        <dbReference type="ARBA" id="ARBA00022833"/>
    </source>
</evidence>
<dbReference type="Proteomes" id="UP001598130">
    <property type="component" value="Unassembled WGS sequence"/>
</dbReference>
<evidence type="ECO:0000259" key="11">
    <source>
        <dbReference type="PROSITE" id="PS51144"/>
    </source>
</evidence>
<keyword evidence="8 10" id="KW-0456">Lyase</keyword>